<accession>A0A061S1R7</accession>
<organism evidence="2">
    <name type="scientific">Tetraselmis sp. GSL018</name>
    <dbReference type="NCBI Taxonomy" id="582737"/>
    <lineage>
        <taxon>Eukaryota</taxon>
        <taxon>Viridiplantae</taxon>
        <taxon>Chlorophyta</taxon>
        <taxon>core chlorophytes</taxon>
        <taxon>Chlorodendrophyceae</taxon>
        <taxon>Chlorodendrales</taxon>
        <taxon>Chlorodendraceae</taxon>
        <taxon>Tetraselmis</taxon>
    </lineage>
</organism>
<keyword evidence="2" id="KW-0413">Isomerase</keyword>
<name>A0A061S1R7_9CHLO</name>
<dbReference type="PRINTS" id="PR00153">
    <property type="entry name" value="CSAPPISMRASE"/>
</dbReference>
<dbReference type="Gene3D" id="2.40.100.10">
    <property type="entry name" value="Cyclophilin-like"/>
    <property type="match status" value="1"/>
</dbReference>
<dbReference type="GO" id="GO:0009507">
    <property type="term" value="C:chloroplast"/>
    <property type="evidence" value="ECO:0007669"/>
    <property type="project" value="TreeGrafter"/>
</dbReference>
<evidence type="ECO:0000313" key="2">
    <source>
        <dbReference type="EMBL" id="JAC78148.1"/>
    </source>
</evidence>
<dbReference type="SUPFAM" id="SSF50891">
    <property type="entry name" value="Cyclophilin-like"/>
    <property type="match status" value="1"/>
</dbReference>
<evidence type="ECO:0000259" key="1">
    <source>
        <dbReference type="PROSITE" id="PS50072"/>
    </source>
</evidence>
<proteinExistence type="predicted"/>
<dbReference type="InterPro" id="IPR029000">
    <property type="entry name" value="Cyclophilin-like_dom_sf"/>
</dbReference>
<reference evidence="2" key="1">
    <citation type="submission" date="2014-05" db="EMBL/GenBank/DDBJ databases">
        <title>The transcriptome of the halophilic microalga Tetraselmis sp. GSL018 isolated from the Great Salt Lake, Utah.</title>
        <authorList>
            <person name="Jinkerson R.E."/>
            <person name="D'Adamo S."/>
            <person name="Posewitz M.C."/>
        </authorList>
    </citation>
    <scope>NUCLEOTIDE SEQUENCE</scope>
    <source>
        <strain evidence="2">GSL018</strain>
    </source>
</reference>
<dbReference type="FunFam" id="2.40.100.10:FF:000037">
    <property type="entry name" value="Peptidyl-prolyl cis-trans isomerase"/>
    <property type="match status" value="1"/>
</dbReference>
<gene>
    <name evidence="2" type="primary">PPIB</name>
    <name evidence="2" type="ORF">TSPGSL018_15902</name>
</gene>
<dbReference type="GO" id="GO:0003755">
    <property type="term" value="F:peptidyl-prolyl cis-trans isomerase activity"/>
    <property type="evidence" value="ECO:0007669"/>
    <property type="project" value="InterPro"/>
</dbReference>
<protein>
    <submittedName>
        <fullName evidence="2">Peptidyl-prolyl cis-trans isomerase B (Cyclophilin B)</fullName>
    </submittedName>
</protein>
<dbReference type="EMBL" id="GBEZ01007304">
    <property type="protein sequence ID" value="JAC78148.1"/>
    <property type="molecule type" value="Transcribed_RNA"/>
</dbReference>
<dbReference type="PANTHER" id="PTHR47875">
    <property type="entry name" value="PEPTIDYL-PROLYL CIS-TRANS ISOMERASE CYP28, CHLOROPLASTIC"/>
    <property type="match status" value="1"/>
</dbReference>
<dbReference type="PROSITE" id="PS50072">
    <property type="entry name" value="CSA_PPIASE_2"/>
    <property type="match status" value="1"/>
</dbReference>
<dbReference type="AlphaFoldDB" id="A0A061S1R7"/>
<dbReference type="Pfam" id="PF00160">
    <property type="entry name" value="Pro_isomerase"/>
    <property type="match status" value="1"/>
</dbReference>
<sequence>MLSGKTFQSASSVQFGQLSVGTPTRSPKSIRTGIKLKPKQICRVSERTKMLRGGGNGATDQLLFRELNQIPDSLPRRTIVLASAIAGYATGVTNKAISQEENELGSSEIITDRVALAVALCPAGFNQQRGLGESAICRQLEPLGEVVLGLYGTHVPVTVKNFLTAVESGAYEGTLIHKVVPGGYILGGKQGPPRLGGVAAPKGLEPNPEVTAAASFKLRHFYPGTVSLPLSVNDDDERLRVKRSYRSTEFLITTGPGPAPALDGGNVVFGRVLEGLGTVARVADVPTFSPQSRMRLLNSLAAAIGDDRAARAKASWGRPLQPVVVTSARVLGPRT</sequence>
<dbReference type="InterPro" id="IPR044178">
    <property type="entry name" value="CYP28-like"/>
</dbReference>
<dbReference type="PANTHER" id="PTHR47875:SF1">
    <property type="entry name" value="PEPTIDYL-PROLYL CIS-TRANS ISOMERASE CYP28, CHLOROPLASTIC"/>
    <property type="match status" value="1"/>
</dbReference>
<dbReference type="InterPro" id="IPR002130">
    <property type="entry name" value="Cyclophilin-type_PPIase_dom"/>
</dbReference>
<feature type="domain" description="PPIase cyclophilin-type" evidence="1">
    <location>
        <begin position="141"/>
        <end position="330"/>
    </location>
</feature>